<reference evidence="2" key="1">
    <citation type="submission" date="2025-08" db="UniProtKB">
        <authorList>
            <consortium name="RefSeq"/>
        </authorList>
    </citation>
    <scope>IDENTIFICATION</scope>
</reference>
<evidence type="ECO:0000313" key="2">
    <source>
        <dbReference type="RefSeq" id="XP_026677491.1"/>
    </source>
</evidence>
<dbReference type="GO" id="GO:0005634">
    <property type="term" value="C:nucleus"/>
    <property type="evidence" value="ECO:0007669"/>
    <property type="project" value="TreeGrafter"/>
</dbReference>
<dbReference type="CTD" id="31095"/>
<dbReference type="PANTHER" id="PTHR46669:SF1">
    <property type="entry name" value="LEUCINE-RICH PPR MOTIF-CONTAINING PROTEIN, MITOCHONDRIAL"/>
    <property type="match status" value="1"/>
</dbReference>
<sequence length="482" mass="55349">MRPNLARCIRSFHCICPRSTFSIFRQLKTNSKKIEESSLATSIAQSFQNQTGAGDNWRYQLLRRIKDGDVDGAVKCLEGMNKRGVPVRCHYFWPLIIQMHHQYGEIGVLDILDKMLALGSTPDHETLIHYICPRLDLTNSVLAIRKLQDRDLKVAQLLTPVCVCLLQCNQIEPVLDLCFTLFPRTKLLHEDFIFALVDYYINLNDKDNTVKLLKRADSISDVGNLFLTRISQSKNPLLKVENVQVIITEFIKNGIDFSQGAVYDLKVYFAKHKLSTSDFVFYQKTSQRIPARLDVDRSAPSLSEMSTADLECHLISLKSRDSNPTSALKRLLLKYCQEKRFDEAMRVKDELHRLNAEFTPGMLSSCIDILIHFNLADEAYNMLTHLRHTAPDFHIDEYKVIDLARVCVQQDQFQNAITLVSSISPRRNLNFKKLERNCRELLSCVQSEEQLMSLFNILCETKLCDVTSTPILSTVIRYFLNG</sequence>
<dbReference type="KEGG" id="dci:103506702"/>
<dbReference type="AlphaFoldDB" id="A0A3Q0IMF3"/>
<dbReference type="GO" id="GO:0003730">
    <property type="term" value="F:mRNA 3'-UTR binding"/>
    <property type="evidence" value="ECO:0007669"/>
    <property type="project" value="TreeGrafter"/>
</dbReference>
<dbReference type="GO" id="GO:0005739">
    <property type="term" value="C:mitochondrion"/>
    <property type="evidence" value="ECO:0007669"/>
    <property type="project" value="TreeGrafter"/>
</dbReference>
<dbReference type="STRING" id="121845.A0A3Q0IMF3"/>
<keyword evidence="1" id="KW-1185">Reference proteome</keyword>
<dbReference type="GeneID" id="103506702"/>
<dbReference type="InterPro" id="IPR033490">
    <property type="entry name" value="LRP130"/>
</dbReference>
<accession>A0A3Q0IMF3</accession>
<evidence type="ECO:0000313" key="1">
    <source>
        <dbReference type="Proteomes" id="UP000079169"/>
    </source>
</evidence>
<proteinExistence type="predicted"/>
<dbReference type="RefSeq" id="XP_026677491.1">
    <property type="nucleotide sequence ID" value="XM_026821690.1"/>
</dbReference>
<dbReference type="GO" id="GO:0070129">
    <property type="term" value="P:regulation of mitochondrial translation"/>
    <property type="evidence" value="ECO:0007669"/>
    <property type="project" value="TreeGrafter"/>
</dbReference>
<organism evidence="1 2">
    <name type="scientific">Diaphorina citri</name>
    <name type="common">Asian citrus psyllid</name>
    <dbReference type="NCBI Taxonomy" id="121845"/>
    <lineage>
        <taxon>Eukaryota</taxon>
        <taxon>Metazoa</taxon>
        <taxon>Ecdysozoa</taxon>
        <taxon>Arthropoda</taxon>
        <taxon>Hexapoda</taxon>
        <taxon>Insecta</taxon>
        <taxon>Pterygota</taxon>
        <taxon>Neoptera</taxon>
        <taxon>Paraneoptera</taxon>
        <taxon>Hemiptera</taxon>
        <taxon>Sternorrhyncha</taxon>
        <taxon>Psylloidea</taxon>
        <taxon>Psyllidae</taxon>
        <taxon>Diaphorininae</taxon>
        <taxon>Diaphorina</taxon>
    </lineage>
</organism>
<dbReference type="PaxDb" id="121845-A0A3Q0IMF3"/>
<dbReference type="PANTHER" id="PTHR46669">
    <property type="entry name" value="LEUCINE-RICH PPR MOTIF-CONTAINING PROTEIN, MITOCHONDRIAL"/>
    <property type="match status" value="1"/>
</dbReference>
<gene>
    <name evidence="2" type="primary">LOC103506702</name>
</gene>
<protein>
    <submittedName>
        <fullName evidence="2">Leucine-rich PPR motif-containing protein, mitochondrial</fullName>
    </submittedName>
</protein>
<dbReference type="Proteomes" id="UP000079169">
    <property type="component" value="Unplaced"/>
</dbReference>
<name>A0A3Q0IMF3_DIACI</name>